<sequence>MFGVNDLDGDEVVVDVSASEKVKESVKVVEKEVSTADPVTTAGEVVTTAGIEVTSAATTSQIFKDELTLAQTLIEIKAAKPKAITTTATTVTAAGTRPKEKRIVMQEPSKTPSPKPIISFQKPSQAKDKDYELAARLQEEEREELTIKEKSRLFVELMDKRKKHFTRLRAKRSELVNGSDKAVEGSDKAVEGSEKAEEGSSKRVGSKLEQKDSKRQKLEEENESAEHKRCLEIILEDDDDVTIEATPLSSESPTIGGRLMKDMYLNEVFGYIPPIKTKHLIKKLGDSKGEPQV</sequence>
<reference evidence="2" key="1">
    <citation type="journal article" date="2019" name="Sci. Rep.">
        <title>Draft genome of Tanacetum cinerariifolium, the natural source of mosquito coil.</title>
        <authorList>
            <person name="Yamashiro T."/>
            <person name="Shiraishi A."/>
            <person name="Satake H."/>
            <person name="Nakayama K."/>
        </authorList>
    </citation>
    <scope>NUCLEOTIDE SEQUENCE</scope>
</reference>
<comment type="caution">
    <text evidence="2">The sequence shown here is derived from an EMBL/GenBank/DDBJ whole genome shotgun (WGS) entry which is preliminary data.</text>
</comment>
<evidence type="ECO:0000256" key="1">
    <source>
        <dbReference type="SAM" id="MobiDB-lite"/>
    </source>
</evidence>
<protein>
    <submittedName>
        <fullName evidence="2">Uncharacterized protein</fullName>
    </submittedName>
</protein>
<feature type="compositionally biased region" description="Basic and acidic residues" evidence="1">
    <location>
        <begin position="181"/>
        <end position="229"/>
    </location>
</feature>
<feature type="region of interest" description="Disordered" evidence="1">
    <location>
        <begin position="106"/>
        <end position="126"/>
    </location>
</feature>
<proteinExistence type="predicted"/>
<dbReference type="AlphaFoldDB" id="A0A6L2LSX6"/>
<dbReference type="EMBL" id="BKCJ010005106">
    <property type="protein sequence ID" value="GEU64943.1"/>
    <property type="molecule type" value="Genomic_DNA"/>
</dbReference>
<evidence type="ECO:0000313" key="2">
    <source>
        <dbReference type="EMBL" id="GEU64943.1"/>
    </source>
</evidence>
<name>A0A6L2LSX6_TANCI</name>
<feature type="region of interest" description="Disordered" evidence="1">
    <location>
        <begin position="175"/>
        <end position="229"/>
    </location>
</feature>
<gene>
    <name evidence="2" type="ORF">Tci_036921</name>
</gene>
<feature type="compositionally biased region" description="Low complexity" evidence="1">
    <location>
        <begin position="108"/>
        <end position="119"/>
    </location>
</feature>
<organism evidence="2">
    <name type="scientific">Tanacetum cinerariifolium</name>
    <name type="common">Dalmatian daisy</name>
    <name type="synonym">Chrysanthemum cinerariifolium</name>
    <dbReference type="NCBI Taxonomy" id="118510"/>
    <lineage>
        <taxon>Eukaryota</taxon>
        <taxon>Viridiplantae</taxon>
        <taxon>Streptophyta</taxon>
        <taxon>Embryophyta</taxon>
        <taxon>Tracheophyta</taxon>
        <taxon>Spermatophyta</taxon>
        <taxon>Magnoliopsida</taxon>
        <taxon>eudicotyledons</taxon>
        <taxon>Gunneridae</taxon>
        <taxon>Pentapetalae</taxon>
        <taxon>asterids</taxon>
        <taxon>campanulids</taxon>
        <taxon>Asterales</taxon>
        <taxon>Asteraceae</taxon>
        <taxon>Asteroideae</taxon>
        <taxon>Anthemideae</taxon>
        <taxon>Anthemidinae</taxon>
        <taxon>Tanacetum</taxon>
    </lineage>
</organism>
<accession>A0A6L2LSX6</accession>